<dbReference type="CDD" id="cd17919">
    <property type="entry name" value="DEXHc_Snf"/>
    <property type="match status" value="1"/>
</dbReference>
<dbReference type="SMART" id="SM00490">
    <property type="entry name" value="HELICc"/>
    <property type="match status" value="1"/>
</dbReference>
<evidence type="ECO:0000313" key="4">
    <source>
        <dbReference type="EMBL" id="ARU52980.1"/>
    </source>
</evidence>
<dbReference type="InterPro" id="IPR038718">
    <property type="entry name" value="SNF2-like_sf"/>
</dbReference>
<dbReference type="CDD" id="cd18793">
    <property type="entry name" value="SF2_C_SNF"/>
    <property type="match status" value="1"/>
</dbReference>
<dbReference type="EMBL" id="CP021383">
    <property type="protein sequence ID" value="ARU52980.1"/>
    <property type="molecule type" value="Genomic_DNA"/>
</dbReference>
<evidence type="ECO:0000313" key="5">
    <source>
        <dbReference type="Proteomes" id="UP000196228"/>
    </source>
</evidence>
<dbReference type="InterPro" id="IPR027417">
    <property type="entry name" value="P-loop_NTPase"/>
</dbReference>
<dbReference type="Gene3D" id="1.10.150.20">
    <property type="entry name" value="5' to 3' exonuclease, C-terminal subdomain"/>
    <property type="match status" value="1"/>
</dbReference>
<dbReference type="InterPro" id="IPR001650">
    <property type="entry name" value="Helicase_C-like"/>
</dbReference>
<name>A0A1Y0HYB1_CELCE</name>
<dbReference type="SUPFAM" id="SSF52540">
    <property type="entry name" value="P-loop containing nucleoside triphosphate hydrolases"/>
    <property type="match status" value="2"/>
</dbReference>
<dbReference type="AlphaFoldDB" id="A0A1Y0HYB1"/>
<evidence type="ECO:0000259" key="3">
    <source>
        <dbReference type="PROSITE" id="PS51194"/>
    </source>
</evidence>
<dbReference type="GO" id="GO:0005524">
    <property type="term" value="F:ATP binding"/>
    <property type="evidence" value="ECO:0007669"/>
    <property type="project" value="InterPro"/>
</dbReference>
<dbReference type="Pfam" id="PF00176">
    <property type="entry name" value="SNF2-rel_dom"/>
    <property type="match status" value="1"/>
</dbReference>
<evidence type="ECO:0008006" key="6">
    <source>
        <dbReference type="Google" id="ProtNLM"/>
    </source>
</evidence>
<dbReference type="PROSITE" id="PS51192">
    <property type="entry name" value="HELICASE_ATP_BIND_1"/>
    <property type="match status" value="1"/>
</dbReference>
<gene>
    <name evidence="4" type="ORF">CBR64_17580</name>
</gene>
<organism evidence="4 5">
    <name type="scientific">Cellulosimicrobium cellulans</name>
    <name type="common">Arthrobacter luteus</name>
    <dbReference type="NCBI Taxonomy" id="1710"/>
    <lineage>
        <taxon>Bacteria</taxon>
        <taxon>Bacillati</taxon>
        <taxon>Actinomycetota</taxon>
        <taxon>Actinomycetes</taxon>
        <taxon>Micrococcales</taxon>
        <taxon>Promicromonosporaceae</taxon>
        <taxon>Cellulosimicrobium</taxon>
    </lineage>
</organism>
<dbReference type="PANTHER" id="PTHR10799">
    <property type="entry name" value="SNF2/RAD54 HELICASE FAMILY"/>
    <property type="match status" value="1"/>
</dbReference>
<dbReference type="InterPro" id="IPR000330">
    <property type="entry name" value="SNF2_N"/>
</dbReference>
<keyword evidence="1" id="KW-0378">Hydrolase</keyword>
<dbReference type="InterPro" id="IPR014001">
    <property type="entry name" value="Helicase_ATP-bd"/>
</dbReference>
<dbReference type="KEGG" id="cceu:CBR64_17580"/>
<proteinExistence type="predicted"/>
<protein>
    <recommendedName>
        <fullName evidence="6">DEAD/DEAH box helicase</fullName>
    </recommendedName>
</protein>
<dbReference type="OrthoDB" id="9760715at2"/>
<dbReference type="Pfam" id="PF00271">
    <property type="entry name" value="Helicase_C"/>
    <property type="match status" value="1"/>
</dbReference>
<accession>A0A1Y0HYB1</accession>
<dbReference type="InterPro" id="IPR049730">
    <property type="entry name" value="SNF2/RAD54-like_C"/>
</dbReference>
<evidence type="ECO:0000259" key="2">
    <source>
        <dbReference type="PROSITE" id="PS51192"/>
    </source>
</evidence>
<sequence>MAHVIEPRPVRPDAASARAVVAEGDALAGLLAAFAAAPGAAREQVRGAFGDSREEKVLARLDTVDVASLRDVTRERLRLGALADAGVRTVGEVARLGRDGLEKLPDIGPQTATHLLAAAEQVARAVRESLRFRIDLTPTDPVATALVQALHTLDQADAALARYGDQVRAALAAHERVHHDARVAASGPRRLLAWGERRRRAFAAVATLAGVAEQARETGLVEEARRVTALLAEPARPYDAWADFRRRSAGYYALLDGVAPTGRDVAAAAGHLPAELVDRVQTQALDESLLRVSLRGYQAFGARFGLAQRRVVLGDEMGLGKTVQAIAVVAHLLARGATHALVVCPASVLENWVRELRAHADLPVHAVHGEERDEAAEAWRATGGVAVVTFAGLRRAGTDAFAAAGSVGPAVLVVDEAHYVKNPLAKRSVAVAALADRSPHVLLLTGTPMENRVAEFRTLLGYLQPELAGSLDAAHGAAGPDAFRHAVAPAYLRRNAEDVLEELPELVQVDEWERLGAVDGAAYREAVAAGSFMAMRRAAFAVEHPEDSAKLRRLVELAREAEENGRKVVVFSYFRDVVDVVVRALGDLALAPLTGSVPARTRQTIVDDFTAAAAPRVLVSQIDVGGVGLNLQAASVVILCEPQTKPTTEAQAVARAHRMGQVETVQVHRLLTVDSVDEHLVRLLGTKARLFDAYARRSALAEEVAGAVDVSEASLARAVVDAERARLFVDPAVTSVEDAPAVDAVDAVVEDEPVER</sequence>
<dbReference type="GO" id="GO:0016787">
    <property type="term" value="F:hydrolase activity"/>
    <property type="evidence" value="ECO:0007669"/>
    <property type="project" value="UniProtKB-KW"/>
</dbReference>
<evidence type="ECO:0000256" key="1">
    <source>
        <dbReference type="ARBA" id="ARBA00022801"/>
    </source>
</evidence>
<feature type="domain" description="Helicase C-terminal" evidence="3">
    <location>
        <begin position="550"/>
        <end position="716"/>
    </location>
</feature>
<dbReference type="PROSITE" id="PS51194">
    <property type="entry name" value="HELICASE_CTER"/>
    <property type="match status" value="1"/>
</dbReference>
<reference evidence="4 5" key="1">
    <citation type="submission" date="2017-05" db="EMBL/GenBank/DDBJ databases">
        <authorList>
            <person name="Song R."/>
            <person name="Chenine A.L."/>
            <person name="Ruprecht R.M."/>
        </authorList>
    </citation>
    <scope>NUCLEOTIDE SEQUENCE [LARGE SCALE GENOMIC DNA]</scope>
    <source>
        <strain evidence="4 5">PSBB019</strain>
    </source>
</reference>
<dbReference type="Gene3D" id="3.40.50.300">
    <property type="entry name" value="P-loop containing nucleotide triphosphate hydrolases"/>
    <property type="match status" value="1"/>
</dbReference>
<dbReference type="Proteomes" id="UP000196228">
    <property type="component" value="Chromosome"/>
</dbReference>
<feature type="domain" description="Helicase ATP-binding" evidence="2">
    <location>
        <begin position="302"/>
        <end position="466"/>
    </location>
</feature>
<dbReference type="SMART" id="SM00487">
    <property type="entry name" value="DEXDc"/>
    <property type="match status" value="1"/>
</dbReference>
<dbReference type="Gene3D" id="3.40.50.10810">
    <property type="entry name" value="Tandem AAA-ATPase domain"/>
    <property type="match status" value="1"/>
</dbReference>